<evidence type="ECO:0000313" key="1">
    <source>
        <dbReference type="EMBL" id="OGZ19664.1"/>
    </source>
</evidence>
<proteinExistence type="predicted"/>
<reference evidence="1 2" key="1">
    <citation type="journal article" date="2016" name="Nat. Commun.">
        <title>Thousands of microbial genomes shed light on interconnected biogeochemical processes in an aquifer system.</title>
        <authorList>
            <person name="Anantharaman K."/>
            <person name="Brown C.T."/>
            <person name="Hug L.A."/>
            <person name="Sharon I."/>
            <person name="Castelle C.J."/>
            <person name="Probst A.J."/>
            <person name="Thomas B.C."/>
            <person name="Singh A."/>
            <person name="Wilkins M.J."/>
            <person name="Karaoz U."/>
            <person name="Brodie E.L."/>
            <person name="Williams K.H."/>
            <person name="Hubbard S.S."/>
            <person name="Banfield J.F."/>
        </authorList>
    </citation>
    <scope>NUCLEOTIDE SEQUENCE [LARGE SCALE GENOMIC DNA]</scope>
</reference>
<dbReference type="EMBL" id="MHLZ01000025">
    <property type="protein sequence ID" value="OGZ19664.1"/>
    <property type="molecule type" value="Genomic_DNA"/>
</dbReference>
<evidence type="ECO:0000313" key="2">
    <source>
        <dbReference type="Proteomes" id="UP000177360"/>
    </source>
</evidence>
<organism evidence="1 2">
    <name type="scientific">Candidatus Nealsonbacteria bacterium RIFCSPHIGHO2_01_FULL_38_55</name>
    <dbReference type="NCBI Taxonomy" id="1801664"/>
    <lineage>
        <taxon>Bacteria</taxon>
        <taxon>Candidatus Nealsoniibacteriota</taxon>
    </lineage>
</organism>
<dbReference type="AlphaFoldDB" id="A0A1G2E1B9"/>
<dbReference type="Proteomes" id="UP000177360">
    <property type="component" value="Unassembled WGS sequence"/>
</dbReference>
<gene>
    <name evidence="1" type="ORF">A2626_02950</name>
</gene>
<comment type="caution">
    <text evidence="1">The sequence shown here is derived from an EMBL/GenBank/DDBJ whole genome shotgun (WGS) entry which is preliminary data.</text>
</comment>
<sequence length="78" mass="9205">MKCPIKKEFSGLFSKFQPQICYNYEAYAKHTANKGKKQTADKGGFYNKLNADYIWFFYERMMYESIYAGKCNAVAREE</sequence>
<accession>A0A1G2E1B9</accession>
<name>A0A1G2E1B9_9BACT</name>
<protein>
    <submittedName>
        <fullName evidence="1">Uncharacterized protein</fullName>
    </submittedName>
</protein>